<dbReference type="InterPro" id="IPR032675">
    <property type="entry name" value="LRR_dom_sf"/>
</dbReference>
<protein>
    <recommendedName>
        <fullName evidence="6">LRRCT domain-containing protein</fullName>
    </recommendedName>
</protein>
<dbReference type="Proteomes" id="UP001152759">
    <property type="component" value="Chromosome 10"/>
</dbReference>
<evidence type="ECO:0000313" key="8">
    <source>
        <dbReference type="Proteomes" id="UP001152759"/>
    </source>
</evidence>
<keyword evidence="8" id="KW-1185">Reference proteome</keyword>
<accession>A0A9P0F0V8</accession>
<evidence type="ECO:0000256" key="4">
    <source>
        <dbReference type="SAM" id="Phobius"/>
    </source>
</evidence>
<dbReference type="Pfam" id="PF13516">
    <property type="entry name" value="LRR_6"/>
    <property type="match status" value="1"/>
</dbReference>
<evidence type="ECO:0000256" key="1">
    <source>
        <dbReference type="ARBA" id="ARBA00022614"/>
    </source>
</evidence>
<dbReference type="SMART" id="SM00365">
    <property type="entry name" value="LRR_SD22"/>
    <property type="match status" value="5"/>
</dbReference>
<keyword evidence="2 5" id="KW-0732">Signal</keyword>
<dbReference type="PANTHER" id="PTHR24366:SF96">
    <property type="entry name" value="LEUCINE RICH REPEAT CONTAINING 53"/>
    <property type="match status" value="1"/>
</dbReference>
<dbReference type="FunFam" id="3.80.10.10:FF:001164">
    <property type="entry name" value="GH01279p"/>
    <property type="match status" value="1"/>
</dbReference>
<dbReference type="Gene3D" id="3.80.10.10">
    <property type="entry name" value="Ribonuclease Inhibitor"/>
    <property type="match status" value="2"/>
</dbReference>
<keyword evidence="4" id="KW-1133">Transmembrane helix</keyword>
<dbReference type="AlphaFoldDB" id="A0A9P0F0V8"/>
<feature type="chain" id="PRO_5040239574" description="LRRCT domain-containing protein" evidence="5">
    <location>
        <begin position="17"/>
        <end position="689"/>
    </location>
</feature>
<dbReference type="InterPro" id="IPR000483">
    <property type="entry name" value="Cys-rich_flank_reg_C"/>
</dbReference>
<dbReference type="EMBL" id="OU963871">
    <property type="protein sequence ID" value="CAH0383647.1"/>
    <property type="molecule type" value="Genomic_DNA"/>
</dbReference>
<dbReference type="Pfam" id="PF13855">
    <property type="entry name" value="LRR_8"/>
    <property type="match status" value="2"/>
</dbReference>
<dbReference type="SMART" id="SM00082">
    <property type="entry name" value="LRRCT"/>
    <property type="match status" value="1"/>
</dbReference>
<dbReference type="Pfam" id="PF01463">
    <property type="entry name" value="LRRCT"/>
    <property type="match status" value="1"/>
</dbReference>
<dbReference type="InterPro" id="IPR003591">
    <property type="entry name" value="Leu-rich_rpt_typical-subtyp"/>
</dbReference>
<dbReference type="PROSITE" id="PS51450">
    <property type="entry name" value="LRR"/>
    <property type="match status" value="2"/>
</dbReference>
<evidence type="ECO:0000313" key="7">
    <source>
        <dbReference type="EMBL" id="CAH0383647.1"/>
    </source>
</evidence>
<proteinExistence type="predicted"/>
<dbReference type="PRINTS" id="PR00019">
    <property type="entry name" value="LEURICHRPT"/>
</dbReference>
<evidence type="ECO:0000256" key="3">
    <source>
        <dbReference type="ARBA" id="ARBA00022737"/>
    </source>
</evidence>
<feature type="signal peptide" evidence="5">
    <location>
        <begin position="1"/>
        <end position="16"/>
    </location>
</feature>
<evidence type="ECO:0000256" key="5">
    <source>
        <dbReference type="SAM" id="SignalP"/>
    </source>
</evidence>
<keyword evidence="1" id="KW-0433">Leucine-rich repeat</keyword>
<reference evidence="7" key="1">
    <citation type="submission" date="2021-12" db="EMBL/GenBank/DDBJ databases">
        <authorList>
            <person name="King R."/>
        </authorList>
    </citation>
    <scope>NUCLEOTIDE SEQUENCE</scope>
</reference>
<evidence type="ECO:0000256" key="2">
    <source>
        <dbReference type="ARBA" id="ARBA00022729"/>
    </source>
</evidence>
<dbReference type="PANTHER" id="PTHR24366">
    <property type="entry name" value="IG(IMMUNOGLOBULIN) AND LRR(LEUCINE RICH REPEAT) DOMAINS"/>
    <property type="match status" value="1"/>
</dbReference>
<evidence type="ECO:0000259" key="6">
    <source>
        <dbReference type="SMART" id="SM00082"/>
    </source>
</evidence>
<keyword evidence="4" id="KW-0812">Transmembrane</keyword>
<dbReference type="InterPro" id="IPR001611">
    <property type="entry name" value="Leu-rich_rpt"/>
</dbReference>
<keyword evidence="4" id="KW-0472">Membrane</keyword>
<keyword evidence="3" id="KW-0677">Repeat</keyword>
<organism evidence="7 8">
    <name type="scientific">Bemisia tabaci</name>
    <name type="common">Sweetpotato whitefly</name>
    <name type="synonym">Aleurodes tabaci</name>
    <dbReference type="NCBI Taxonomy" id="7038"/>
    <lineage>
        <taxon>Eukaryota</taxon>
        <taxon>Metazoa</taxon>
        <taxon>Ecdysozoa</taxon>
        <taxon>Arthropoda</taxon>
        <taxon>Hexapoda</taxon>
        <taxon>Insecta</taxon>
        <taxon>Pterygota</taxon>
        <taxon>Neoptera</taxon>
        <taxon>Paraneoptera</taxon>
        <taxon>Hemiptera</taxon>
        <taxon>Sternorrhyncha</taxon>
        <taxon>Aleyrodoidea</taxon>
        <taxon>Aleyrodidae</taxon>
        <taxon>Aleyrodinae</taxon>
        <taxon>Bemisia</taxon>
    </lineage>
</organism>
<name>A0A9P0F0V8_BEMTA</name>
<feature type="transmembrane region" description="Helical" evidence="4">
    <location>
        <begin position="631"/>
        <end position="652"/>
    </location>
</feature>
<dbReference type="SUPFAM" id="SSF52058">
    <property type="entry name" value="L domain-like"/>
    <property type="match status" value="1"/>
</dbReference>
<feature type="domain" description="LRRCT" evidence="6">
    <location>
        <begin position="360"/>
        <end position="412"/>
    </location>
</feature>
<feature type="non-terminal residue" evidence="7">
    <location>
        <position position="689"/>
    </location>
</feature>
<dbReference type="GO" id="GO:0071944">
    <property type="term" value="C:cell periphery"/>
    <property type="evidence" value="ECO:0007669"/>
    <property type="project" value="UniProtKB-ARBA"/>
</dbReference>
<dbReference type="SMART" id="SM00369">
    <property type="entry name" value="LRR_TYP"/>
    <property type="match status" value="8"/>
</dbReference>
<gene>
    <name evidence="7" type="ORF">BEMITA_LOCUS3083</name>
</gene>
<sequence>RYLAWWLLLAGAAVLADSPEWRCPEVTSSCSCDIPHTLRCSGNGTETFSTIAGALRSLPPSAAVSLLDVTVQNVFRLTGPLFEGVSLHGLVVSSGDIAQVDEVAFFGLAAPLQALGLPSNALERVPTEALSLLAGLERLDLSHNRIKRLENSSFEGLPNLTFLDLSDNLVTWISANSFSSLLELQVLRLQGNRLRIGPVAALQGLHLLQELDLSSNILAGALGPTALPRLAKLRTLNLSHNQLGSVRRGALAGMDNLTSLAVHHNQIDVLEDHAFRAAGTLVELNLSHNRIIAISGASLAHLSKLQVLDLSHNFLRALTTDLVTPLKRLRELHLDDNDISIVAKHVLDSTNLRRLTLADNPLNCDCSLLDFAHWLANSSLPAPDRASAVCTTPPSLENGPLQEVPPSKLICGALEDSNEPPPPPPPPAPSKVRLHGLQYDGQWLSLLWAVDSPTVYSCDSLLVYEHEALLHSQPLHCNSTLVPDSKRLLVSLPGGVLHTGRSYKFCITLQEAETRALVLGCSDIISLVITTQHINTQPFINTLETNLTSSGAISVAVELSSTTSEACSVGVVVSARGVAVSRRNLTCSAPWATFRGLPRGPYEVCATLRQGSAPHVRCVTVLDRAQATLSVVYSLSFFVFSMVLLLVVYHLMRRLFQRAKPAQHQCFLPLPQPEIDHSRYIKLHATTVL</sequence>